<evidence type="ECO:0000256" key="1">
    <source>
        <dbReference type="ARBA" id="ARBA00022679"/>
    </source>
</evidence>
<dbReference type="Pfam" id="PF00685">
    <property type="entry name" value="Sulfotransfer_1"/>
    <property type="match status" value="1"/>
</dbReference>
<keyword evidence="1" id="KW-0808">Transferase</keyword>
<dbReference type="AlphaFoldDB" id="A0A9W6P4F5"/>
<evidence type="ECO:0000256" key="2">
    <source>
        <dbReference type="ARBA" id="ARBA00023180"/>
    </source>
</evidence>
<accession>A0A9W6P4F5</accession>
<dbReference type="RefSeq" id="WP_432707422.1">
    <property type="nucleotide sequence ID" value="NZ_BSQG01000001.1"/>
</dbReference>
<keyword evidence="5" id="KW-1185">Reference proteome</keyword>
<dbReference type="Gene3D" id="3.40.50.300">
    <property type="entry name" value="P-loop containing nucleotide triphosphate hydrolases"/>
    <property type="match status" value="1"/>
</dbReference>
<reference evidence="4" key="1">
    <citation type="submission" date="2023-02" db="EMBL/GenBank/DDBJ databases">
        <title>Nocardiopsis ansamitocini NBRC 112285.</title>
        <authorList>
            <person name="Ichikawa N."/>
            <person name="Sato H."/>
            <person name="Tonouchi N."/>
        </authorList>
    </citation>
    <scope>NUCLEOTIDE SEQUENCE</scope>
    <source>
        <strain evidence="4">NBRC 112285</strain>
    </source>
</reference>
<evidence type="ECO:0000259" key="3">
    <source>
        <dbReference type="Pfam" id="PF00685"/>
    </source>
</evidence>
<evidence type="ECO:0000313" key="5">
    <source>
        <dbReference type="Proteomes" id="UP001165092"/>
    </source>
</evidence>
<name>A0A9W6P4F5_9ACTN</name>
<evidence type="ECO:0000313" key="4">
    <source>
        <dbReference type="EMBL" id="GLU46896.1"/>
    </source>
</evidence>
<dbReference type="PANTHER" id="PTHR10605:SF56">
    <property type="entry name" value="BIFUNCTIONAL HEPARAN SULFATE N-DEACETYLASE_N-SULFOTRANSFERASE"/>
    <property type="match status" value="1"/>
</dbReference>
<dbReference type="Proteomes" id="UP001165092">
    <property type="component" value="Unassembled WGS sequence"/>
</dbReference>
<dbReference type="GO" id="GO:0008146">
    <property type="term" value="F:sulfotransferase activity"/>
    <property type="evidence" value="ECO:0007669"/>
    <property type="project" value="InterPro"/>
</dbReference>
<organism evidence="4 5">
    <name type="scientific">Nocardiopsis ansamitocini</name>
    <dbReference type="NCBI Taxonomy" id="1670832"/>
    <lineage>
        <taxon>Bacteria</taxon>
        <taxon>Bacillati</taxon>
        <taxon>Actinomycetota</taxon>
        <taxon>Actinomycetes</taxon>
        <taxon>Streptosporangiales</taxon>
        <taxon>Nocardiopsidaceae</taxon>
        <taxon>Nocardiopsis</taxon>
    </lineage>
</organism>
<keyword evidence="2" id="KW-0325">Glycoprotein</keyword>
<dbReference type="SUPFAM" id="SSF52540">
    <property type="entry name" value="P-loop containing nucleoside triphosphate hydrolases"/>
    <property type="match status" value="1"/>
</dbReference>
<dbReference type="PANTHER" id="PTHR10605">
    <property type="entry name" value="HEPARAN SULFATE SULFOTRANSFERASE"/>
    <property type="match status" value="1"/>
</dbReference>
<dbReference type="InterPro" id="IPR037359">
    <property type="entry name" value="NST/OST"/>
</dbReference>
<comment type="caution">
    <text evidence="4">The sequence shown here is derived from an EMBL/GenBank/DDBJ whole genome shotgun (WGS) entry which is preliminary data.</text>
</comment>
<protein>
    <recommendedName>
        <fullName evidence="3">Sulfotransferase domain-containing protein</fullName>
    </recommendedName>
</protein>
<dbReference type="InterPro" id="IPR000863">
    <property type="entry name" value="Sulfotransferase_dom"/>
</dbReference>
<feature type="domain" description="Sulfotransferase" evidence="3">
    <location>
        <begin position="36"/>
        <end position="236"/>
    </location>
</feature>
<proteinExistence type="predicted"/>
<dbReference type="EMBL" id="BSQG01000001">
    <property type="protein sequence ID" value="GLU46896.1"/>
    <property type="molecule type" value="Genomic_DNA"/>
</dbReference>
<dbReference type="InterPro" id="IPR027417">
    <property type="entry name" value="P-loop_NTPase"/>
</dbReference>
<gene>
    <name evidence="4" type="ORF">Nans01_12470</name>
</gene>
<sequence length="285" mass="32838">MTATNRPGPAVSAAKNAMRAAAGVFGQLTRWNRVLPDFLIVGTQRGGTTSLFKALVQHPLVEGPTFRKGVHYFDVNHHRGPAFYRGHFPTRKSALPPVQVCESSPYYMFHPLAPERIARELPDTKILVALRDPVERAYSAYVHERARGFETETFERALELEPERLAGVEERLAADPCAYSHSHQHHAYLSRGQYVDQLERLEKHVGRDRIHVVESESFFRQPEENFEVIAGFLDLPQHSGIRFERHNARPRSSMDPALRDRLRAHFTPYDERLAQWWGRMPGWRR</sequence>